<dbReference type="GO" id="GO:0005811">
    <property type="term" value="C:lipid droplet"/>
    <property type="evidence" value="ECO:0007669"/>
    <property type="project" value="TreeGrafter"/>
</dbReference>
<dbReference type="FunFam" id="3.40.1180.10:FF:000005">
    <property type="entry name" value="Alkyl transferase"/>
    <property type="match status" value="1"/>
</dbReference>
<dbReference type="Pfam" id="PF01255">
    <property type="entry name" value="Prenyltransf"/>
    <property type="match status" value="1"/>
</dbReference>
<evidence type="ECO:0000256" key="3">
    <source>
        <dbReference type="ARBA" id="ARBA00022842"/>
    </source>
</evidence>
<dbReference type="AlphaFoldDB" id="A0A061BKA4"/>
<gene>
    <name evidence="5" type="ORF">RHTO0S_14e03730g</name>
</gene>
<keyword evidence="3" id="KW-0460">Magnesium</keyword>
<evidence type="ECO:0000313" key="5">
    <source>
        <dbReference type="EMBL" id="CDR47441.1"/>
    </source>
</evidence>
<dbReference type="GO" id="GO:0016094">
    <property type="term" value="P:polyprenol biosynthetic process"/>
    <property type="evidence" value="ECO:0007669"/>
    <property type="project" value="TreeGrafter"/>
</dbReference>
<dbReference type="PROSITE" id="PS01066">
    <property type="entry name" value="UPP_SYNTHASE"/>
    <property type="match status" value="1"/>
</dbReference>
<dbReference type="EMBL" id="LK052949">
    <property type="protein sequence ID" value="CDR47441.1"/>
    <property type="molecule type" value="Genomic_DNA"/>
</dbReference>
<dbReference type="GO" id="GO:1904423">
    <property type="term" value="C:dehydrodolichyl diphosphate synthase complex"/>
    <property type="evidence" value="ECO:0007669"/>
    <property type="project" value="TreeGrafter"/>
</dbReference>
<dbReference type="GO" id="GO:0045547">
    <property type="term" value="F:ditrans,polycis-polyprenyl diphosphate synthase [(2E,6E)-farnesyl diphosphate specific] activity"/>
    <property type="evidence" value="ECO:0007669"/>
    <property type="project" value="TreeGrafter"/>
</dbReference>
<dbReference type="InterPro" id="IPR036424">
    <property type="entry name" value="UPP_synth-like_sf"/>
</dbReference>
<dbReference type="HAMAP" id="MF_01139">
    <property type="entry name" value="ISPT"/>
    <property type="match status" value="1"/>
</dbReference>
<dbReference type="InterPro" id="IPR018520">
    <property type="entry name" value="UPP_synth-like_CS"/>
</dbReference>
<keyword evidence="2 4" id="KW-0808">Transferase</keyword>
<dbReference type="CDD" id="cd00475">
    <property type="entry name" value="Cis_IPPS"/>
    <property type="match status" value="1"/>
</dbReference>
<dbReference type="GO" id="GO:0016020">
    <property type="term" value="C:membrane"/>
    <property type="evidence" value="ECO:0007669"/>
    <property type="project" value="TreeGrafter"/>
</dbReference>
<dbReference type="EC" id="2.5.1.-" evidence="4"/>
<evidence type="ECO:0000256" key="4">
    <source>
        <dbReference type="RuleBase" id="RU363018"/>
    </source>
</evidence>
<dbReference type="SUPFAM" id="SSF64005">
    <property type="entry name" value="Undecaprenyl diphosphate synthase"/>
    <property type="match status" value="1"/>
</dbReference>
<sequence>MLPEVAGWLPGWRSVTSTKAPPDPAASDVHLPFSSFLTWIPQSFHPFLRSLLIASLRLGPRPQHVAFIMDGNRRSARERKLPVRVGHEEGFEALKRVLSFLLKLEIPHVTVYAFSIENFNRDPMEVEALMDMARKRLVEICQHGALLDQHGIQIRVLGRRDLLPPDVQESCAEAEALTAGNTKGILNLCCPYGSQEEIATAIKRTVDSCREGKLTPSDITEEHIAANLYTAASPPLDILIRTSGVSRLSDFLLWQSNESTILHFVTPNWPDIGVADILPPLLSFQAEIWVGQVSDTLESWRRWFAGDSTSRRVKAE</sequence>
<evidence type="ECO:0000256" key="1">
    <source>
        <dbReference type="ARBA" id="ARBA00005432"/>
    </source>
</evidence>
<dbReference type="Gene3D" id="3.40.1180.10">
    <property type="entry name" value="Decaprenyl diphosphate synthase-like"/>
    <property type="match status" value="1"/>
</dbReference>
<name>A0A061BKA4_RHOTO</name>
<dbReference type="OrthoDB" id="4173905at2759"/>
<dbReference type="NCBIfam" id="TIGR00055">
    <property type="entry name" value="uppS"/>
    <property type="match status" value="1"/>
</dbReference>
<dbReference type="InterPro" id="IPR001441">
    <property type="entry name" value="UPP_synth-like"/>
</dbReference>
<reference evidence="5" key="1">
    <citation type="journal article" date="2014" name="Genome Announc.">
        <title>Draft genome sequence of Rhodosporidium toruloides CECT1137, an oleaginous yeast of biotechnological interest.</title>
        <authorList>
            <person name="Morin N."/>
            <person name="Calcas X."/>
            <person name="Devillers H."/>
            <person name="Durrens P."/>
            <person name="Sherman D.J."/>
            <person name="Nicaud J.-M."/>
            <person name="Neuveglise C."/>
        </authorList>
    </citation>
    <scope>NUCLEOTIDE SEQUENCE</scope>
    <source>
        <strain evidence="5">CECT1137</strain>
    </source>
</reference>
<dbReference type="GO" id="GO:0005783">
    <property type="term" value="C:endoplasmic reticulum"/>
    <property type="evidence" value="ECO:0007669"/>
    <property type="project" value="TreeGrafter"/>
</dbReference>
<evidence type="ECO:0000256" key="2">
    <source>
        <dbReference type="ARBA" id="ARBA00022679"/>
    </source>
</evidence>
<dbReference type="PANTHER" id="PTHR10291:SF43">
    <property type="entry name" value="DEHYDRODOLICHYL DIPHOSPHATE SYNTHASE COMPLEX SUBUNIT DHDDS"/>
    <property type="match status" value="1"/>
</dbReference>
<comment type="similarity">
    <text evidence="1 4">Belongs to the UPP synthase family.</text>
</comment>
<accession>A0A061BKA4</accession>
<dbReference type="PANTHER" id="PTHR10291">
    <property type="entry name" value="DEHYDRODOLICHYL DIPHOSPHATE SYNTHASE FAMILY MEMBER"/>
    <property type="match status" value="1"/>
</dbReference>
<protein>
    <recommendedName>
        <fullName evidence="4">Alkyl transferase</fullName>
        <ecNumber evidence="4">2.5.1.-</ecNumber>
    </recommendedName>
</protein>
<proteinExistence type="inferred from homology"/>
<organism evidence="5">
    <name type="scientific">Rhodotorula toruloides</name>
    <name type="common">Yeast</name>
    <name type="synonym">Rhodosporidium toruloides</name>
    <dbReference type="NCBI Taxonomy" id="5286"/>
    <lineage>
        <taxon>Eukaryota</taxon>
        <taxon>Fungi</taxon>
        <taxon>Dikarya</taxon>
        <taxon>Basidiomycota</taxon>
        <taxon>Pucciniomycotina</taxon>
        <taxon>Microbotryomycetes</taxon>
        <taxon>Sporidiobolales</taxon>
        <taxon>Sporidiobolaceae</taxon>
        <taxon>Rhodotorula</taxon>
    </lineage>
</organism>